<evidence type="ECO:0000313" key="1">
    <source>
        <dbReference type="EMBL" id="TFK72266.1"/>
    </source>
</evidence>
<dbReference type="Proteomes" id="UP000308600">
    <property type="component" value="Unassembled WGS sequence"/>
</dbReference>
<evidence type="ECO:0000313" key="2">
    <source>
        <dbReference type="Proteomes" id="UP000308600"/>
    </source>
</evidence>
<dbReference type="EMBL" id="ML208287">
    <property type="protein sequence ID" value="TFK72266.1"/>
    <property type="molecule type" value="Genomic_DNA"/>
</dbReference>
<sequence>MDLVLQNPLLLERIFSTEDVHYVYNKRQVTVYVFVCKTWSEPALNVLWRNITTSDLPCLLRKLTPLKRMKRSPESATRPFKLAREPTLEDWQRFQRYARRVKAFSYVEPDVSRFFEIDQSVFDSLALIRSHLPIFPNLRTLHIDSSFPNAAMFFHSSIQDLHIILQIELQHNKGDVDPQHNRDFLRYIQLRGADLTSLSISAEHTHMFIDFLEEFIPIRIYEEEVLGLLSQQTRLRHLCLPQFWITTNVVNAISCLHSLETIKSVPGSYIGHPVESVTFYPLFDQNGQKPALPSLQTLKLSVPYTPFHSFLSRWVTPHNHFKSRLQELILHSQILESAETLKTVIECISTCCPGMKTLSFSSLYSTIIYPFTPLHYGPDSSSTIAKSIPPPAEGWSLKTLLPFRVNLATISPLFQLTQLRDLELHHGLPTAFSLSDLEIIATNFRDLTRLEFFSDPGSVILSTSPKIRFDDVITNLEDYVEKHIFDLRTPLRVFGTLCPELRSLGVFLCADPKLTEQQSDSLYHTTPTTSQANEHNTRSATGRLFPNLRSLDLGTSSILGTAAALAGLLCEYVGDGVTISSGRSQSISGSASGHNETYIKRLSLGGKVPDPIPDHTDQEHLEKDEKAKLELWNLDANGKPLGDEFAVVVGEKGEPLSLGLEFVQADESGVKRLPGVYFTRSGDHDEAIFKELSSRHTKWEKVGKMLPLAALISEQEKERVERLKR</sequence>
<organism evidence="1 2">
    <name type="scientific">Pluteus cervinus</name>
    <dbReference type="NCBI Taxonomy" id="181527"/>
    <lineage>
        <taxon>Eukaryota</taxon>
        <taxon>Fungi</taxon>
        <taxon>Dikarya</taxon>
        <taxon>Basidiomycota</taxon>
        <taxon>Agaricomycotina</taxon>
        <taxon>Agaricomycetes</taxon>
        <taxon>Agaricomycetidae</taxon>
        <taxon>Agaricales</taxon>
        <taxon>Pluteineae</taxon>
        <taxon>Pluteaceae</taxon>
        <taxon>Pluteus</taxon>
    </lineage>
</organism>
<gene>
    <name evidence="1" type="ORF">BDN72DRAFT_957429</name>
</gene>
<proteinExistence type="predicted"/>
<reference evidence="1 2" key="1">
    <citation type="journal article" date="2019" name="Nat. Ecol. Evol.">
        <title>Megaphylogeny resolves global patterns of mushroom evolution.</title>
        <authorList>
            <person name="Varga T."/>
            <person name="Krizsan K."/>
            <person name="Foldi C."/>
            <person name="Dima B."/>
            <person name="Sanchez-Garcia M."/>
            <person name="Sanchez-Ramirez S."/>
            <person name="Szollosi G.J."/>
            <person name="Szarkandi J.G."/>
            <person name="Papp V."/>
            <person name="Albert L."/>
            <person name="Andreopoulos W."/>
            <person name="Angelini C."/>
            <person name="Antonin V."/>
            <person name="Barry K.W."/>
            <person name="Bougher N.L."/>
            <person name="Buchanan P."/>
            <person name="Buyck B."/>
            <person name="Bense V."/>
            <person name="Catcheside P."/>
            <person name="Chovatia M."/>
            <person name="Cooper J."/>
            <person name="Damon W."/>
            <person name="Desjardin D."/>
            <person name="Finy P."/>
            <person name="Geml J."/>
            <person name="Haridas S."/>
            <person name="Hughes K."/>
            <person name="Justo A."/>
            <person name="Karasinski D."/>
            <person name="Kautmanova I."/>
            <person name="Kiss B."/>
            <person name="Kocsube S."/>
            <person name="Kotiranta H."/>
            <person name="LaButti K.M."/>
            <person name="Lechner B.E."/>
            <person name="Liimatainen K."/>
            <person name="Lipzen A."/>
            <person name="Lukacs Z."/>
            <person name="Mihaltcheva S."/>
            <person name="Morgado L.N."/>
            <person name="Niskanen T."/>
            <person name="Noordeloos M.E."/>
            <person name="Ohm R.A."/>
            <person name="Ortiz-Santana B."/>
            <person name="Ovrebo C."/>
            <person name="Racz N."/>
            <person name="Riley R."/>
            <person name="Savchenko A."/>
            <person name="Shiryaev A."/>
            <person name="Soop K."/>
            <person name="Spirin V."/>
            <person name="Szebenyi C."/>
            <person name="Tomsovsky M."/>
            <person name="Tulloss R.E."/>
            <person name="Uehling J."/>
            <person name="Grigoriev I.V."/>
            <person name="Vagvolgyi C."/>
            <person name="Papp T."/>
            <person name="Martin F.M."/>
            <person name="Miettinen O."/>
            <person name="Hibbett D.S."/>
            <person name="Nagy L.G."/>
        </authorList>
    </citation>
    <scope>NUCLEOTIDE SEQUENCE [LARGE SCALE GENOMIC DNA]</scope>
    <source>
        <strain evidence="1 2">NL-1719</strain>
    </source>
</reference>
<protein>
    <submittedName>
        <fullName evidence="1">Uncharacterized protein</fullName>
    </submittedName>
</protein>
<keyword evidence="2" id="KW-1185">Reference proteome</keyword>
<name>A0ACD3B328_9AGAR</name>
<accession>A0ACD3B328</accession>